<dbReference type="PRINTS" id="PR00778">
    <property type="entry name" value="HTHARSR"/>
</dbReference>
<reference evidence="7" key="1">
    <citation type="journal article" date="2019" name="Int. J. Syst. Evol. Microbiol.">
        <title>The Global Catalogue of Microorganisms (GCM) 10K type strain sequencing project: providing services to taxonomists for standard genome sequencing and annotation.</title>
        <authorList>
            <consortium name="The Broad Institute Genomics Platform"/>
            <consortium name="The Broad Institute Genome Sequencing Center for Infectious Disease"/>
            <person name="Wu L."/>
            <person name="Ma J."/>
        </authorList>
    </citation>
    <scope>NUCLEOTIDE SEQUENCE [LARGE SCALE GENOMIC DNA]</scope>
    <source>
        <strain evidence="7">IBRC 10765</strain>
    </source>
</reference>
<name>A0ABV7ZSP8_9GAMM</name>
<evidence type="ECO:0000256" key="2">
    <source>
        <dbReference type="ARBA" id="ARBA00023015"/>
    </source>
</evidence>
<sequence>MKDIIDPIEWHRCLADETRFQLLLLLYWSKELCVCDFTELVEQVQPKVSRHLALLRERGVVNDRRQGRWVYYRLADELPAWAWGVLVASAQARPDLERRLIERENTLTGTIRCI</sequence>
<dbReference type="CDD" id="cd00090">
    <property type="entry name" value="HTH_ARSR"/>
    <property type="match status" value="1"/>
</dbReference>
<evidence type="ECO:0000256" key="1">
    <source>
        <dbReference type="ARBA" id="ARBA00022849"/>
    </source>
</evidence>
<dbReference type="InterPro" id="IPR001845">
    <property type="entry name" value="HTH_ArsR_DNA-bd_dom"/>
</dbReference>
<dbReference type="Pfam" id="PF01022">
    <property type="entry name" value="HTH_5"/>
    <property type="match status" value="1"/>
</dbReference>
<dbReference type="InterPro" id="IPR051081">
    <property type="entry name" value="HTH_MetalResp_TranReg"/>
</dbReference>
<dbReference type="SMART" id="SM00418">
    <property type="entry name" value="HTH_ARSR"/>
    <property type="match status" value="1"/>
</dbReference>
<dbReference type="NCBIfam" id="NF007528">
    <property type="entry name" value="PRK10141.1"/>
    <property type="match status" value="1"/>
</dbReference>
<dbReference type="PANTHER" id="PTHR33154:SF18">
    <property type="entry name" value="ARSENICAL RESISTANCE OPERON REPRESSOR"/>
    <property type="match status" value="1"/>
</dbReference>
<dbReference type="NCBIfam" id="NF033788">
    <property type="entry name" value="HTH_metalloreg"/>
    <property type="match status" value="1"/>
</dbReference>
<protein>
    <submittedName>
        <fullName evidence="6">Metalloregulator ArsR/SmtB family transcription factor</fullName>
    </submittedName>
</protein>
<evidence type="ECO:0000259" key="5">
    <source>
        <dbReference type="PROSITE" id="PS50987"/>
    </source>
</evidence>
<keyword evidence="7" id="KW-1185">Reference proteome</keyword>
<dbReference type="PANTHER" id="PTHR33154">
    <property type="entry name" value="TRANSCRIPTIONAL REGULATOR, ARSR FAMILY"/>
    <property type="match status" value="1"/>
</dbReference>
<feature type="domain" description="HTH arsR-type" evidence="5">
    <location>
        <begin position="1"/>
        <end position="93"/>
    </location>
</feature>
<dbReference type="InterPro" id="IPR036390">
    <property type="entry name" value="WH_DNA-bd_sf"/>
</dbReference>
<keyword evidence="3" id="KW-0238">DNA-binding</keyword>
<keyword evidence="4" id="KW-0804">Transcription</keyword>
<dbReference type="InterPro" id="IPR011991">
    <property type="entry name" value="ArsR-like_HTH"/>
</dbReference>
<organism evidence="6 7">
    <name type="scientific">Saccharospirillum mangrovi</name>
    <dbReference type="NCBI Taxonomy" id="2161747"/>
    <lineage>
        <taxon>Bacteria</taxon>
        <taxon>Pseudomonadati</taxon>
        <taxon>Pseudomonadota</taxon>
        <taxon>Gammaproteobacteria</taxon>
        <taxon>Oceanospirillales</taxon>
        <taxon>Saccharospirillaceae</taxon>
        <taxon>Saccharospirillum</taxon>
    </lineage>
</organism>
<dbReference type="RefSeq" id="WP_380692308.1">
    <property type="nucleotide sequence ID" value="NZ_JBHRYR010000002.1"/>
</dbReference>
<dbReference type="Gene3D" id="1.10.10.10">
    <property type="entry name" value="Winged helix-like DNA-binding domain superfamily/Winged helix DNA-binding domain"/>
    <property type="match status" value="1"/>
</dbReference>
<dbReference type="SUPFAM" id="SSF46785">
    <property type="entry name" value="Winged helix' DNA-binding domain"/>
    <property type="match status" value="1"/>
</dbReference>
<dbReference type="EMBL" id="JBHRYR010000002">
    <property type="protein sequence ID" value="MFC3851200.1"/>
    <property type="molecule type" value="Genomic_DNA"/>
</dbReference>
<dbReference type="InterPro" id="IPR036388">
    <property type="entry name" value="WH-like_DNA-bd_sf"/>
</dbReference>
<evidence type="ECO:0000313" key="6">
    <source>
        <dbReference type="EMBL" id="MFC3851200.1"/>
    </source>
</evidence>
<dbReference type="PROSITE" id="PS50987">
    <property type="entry name" value="HTH_ARSR_2"/>
    <property type="match status" value="1"/>
</dbReference>
<accession>A0ABV7ZSP8</accession>
<dbReference type="Proteomes" id="UP001595617">
    <property type="component" value="Unassembled WGS sequence"/>
</dbReference>
<evidence type="ECO:0000313" key="7">
    <source>
        <dbReference type="Proteomes" id="UP001595617"/>
    </source>
</evidence>
<evidence type="ECO:0000256" key="3">
    <source>
        <dbReference type="ARBA" id="ARBA00023125"/>
    </source>
</evidence>
<evidence type="ECO:0000256" key="4">
    <source>
        <dbReference type="ARBA" id="ARBA00023163"/>
    </source>
</evidence>
<keyword evidence="2" id="KW-0805">Transcription regulation</keyword>
<keyword evidence="1" id="KW-0059">Arsenical resistance</keyword>
<proteinExistence type="predicted"/>
<gene>
    <name evidence="6" type="ORF">ACFOOG_00025</name>
</gene>
<comment type="caution">
    <text evidence="6">The sequence shown here is derived from an EMBL/GenBank/DDBJ whole genome shotgun (WGS) entry which is preliminary data.</text>
</comment>